<evidence type="ECO:0000313" key="1">
    <source>
        <dbReference type="EMBL" id="CAH3022219.1"/>
    </source>
</evidence>
<sequence>MAIILCQHRSLKFEAIVASFCILIALVHILAVQSSPIPQDSGTFQKPHFQVEHKAGVLSITATKDKADVDVKSDTIRLLVKPGDKQYPVGQEPEVKTVHVEHNCCLPQISPLIG</sequence>
<name>A0ABN8M390_9CNID</name>
<protein>
    <submittedName>
        <fullName evidence="1">Uncharacterized protein</fullName>
    </submittedName>
</protein>
<reference evidence="1 2" key="1">
    <citation type="submission" date="2022-05" db="EMBL/GenBank/DDBJ databases">
        <authorList>
            <consortium name="Genoscope - CEA"/>
            <person name="William W."/>
        </authorList>
    </citation>
    <scope>NUCLEOTIDE SEQUENCE [LARGE SCALE GENOMIC DNA]</scope>
</reference>
<gene>
    <name evidence="1" type="ORF">PEVE_00014590</name>
</gene>
<dbReference type="EMBL" id="CALNXI010000210">
    <property type="protein sequence ID" value="CAH3022219.1"/>
    <property type="molecule type" value="Genomic_DNA"/>
</dbReference>
<keyword evidence="2" id="KW-1185">Reference proteome</keyword>
<dbReference type="Proteomes" id="UP001159427">
    <property type="component" value="Unassembled WGS sequence"/>
</dbReference>
<accession>A0ABN8M390</accession>
<evidence type="ECO:0000313" key="2">
    <source>
        <dbReference type="Proteomes" id="UP001159427"/>
    </source>
</evidence>
<organism evidence="1 2">
    <name type="scientific">Porites evermanni</name>
    <dbReference type="NCBI Taxonomy" id="104178"/>
    <lineage>
        <taxon>Eukaryota</taxon>
        <taxon>Metazoa</taxon>
        <taxon>Cnidaria</taxon>
        <taxon>Anthozoa</taxon>
        <taxon>Hexacorallia</taxon>
        <taxon>Scleractinia</taxon>
        <taxon>Fungiina</taxon>
        <taxon>Poritidae</taxon>
        <taxon>Porites</taxon>
    </lineage>
</organism>
<comment type="caution">
    <text evidence="1">The sequence shown here is derived from an EMBL/GenBank/DDBJ whole genome shotgun (WGS) entry which is preliminary data.</text>
</comment>
<proteinExistence type="predicted"/>